<evidence type="ECO:0000313" key="1">
    <source>
        <dbReference type="EMBL" id="MBB5432375.1"/>
    </source>
</evidence>
<dbReference type="AlphaFoldDB" id="A0A7W8QM83"/>
<name>A0A7W8QM83_9ACTN</name>
<keyword evidence="2" id="KW-1185">Reference proteome</keyword>
<dbReference type="RefSeq" id="WP_184391950.1">
    <property type="nucleotide sequence ID" value="NZ_BAAAJD010000042.1"/>
</dbReference>
<comment type="caution">
    <text evidence="1">The sequence shown here is derived from an EMBL/GenBank/DDBJ whole genome shotgun (WGS) entry which is preliminary data.</text>
</comment>
<protein>
    <recommendedName>
        <fullName evidence="3">DUF4279 domain-containing protein</fullName>
    </recommendedName>
</protein>
<gene>
    <name evidence="1" type="ORF">HDA36_002459</name>
</gene>
<dbReference type="EMBL" id="JACHDB010000001">
    <property type="protein sequence ID" value="MBB5432375.1"/>
    <property type="molecule type" value="Genomic_DNA"/>
</dbReference>
<accession>A0A7W8QM83</accession>
<evidence type="ECO:0008006" key="3">
    <source>
        <dbReference type="Google" id="ProtNLM"/>
    </source>
</evidence>
<evidence type="ECO:0000313" key="2">
    <source>
        <dbReference type="Proteomes" id="UP000572635"/>
    </source>
</evidence>
<dbReference type="Proteomes" id="UP000572635">
    <property type="component" value="Unassembled WGS sequence"/>
</dbReference>
<proteinExistence type="predicted"/>
<reference evidence="1 2" key="1">
    <citation type="submission" date="2020-08" db="EMBL/GenBank/DDBJ databases">
        <title>Sequencing the genomes of 1000 actinobacteria strains.</title>
        <authorList>
            <person name="Klenk H.-P."/>
        </authorList>
    </citation>
    <scope>NUCLEOTIDE SEQUENCE [LARGE SCALE GENOMIC DNA]</scope>
    <source>
        <strain evidence="1 2">DSM 44551</strain>
    </source>
</reference>
<organism evidence="1 2">
    <name type="scientific">Nocardiopsis composta</name>
    <dbReference type="NCBI Taxonomy" id="157465"/>
    <lineage>
        <taxon>Bacteria</taxon>
        <taxon>Bacillati</taxon>
        <taxon>Actinomycetota</taxon>
        <taxon>Actinomycetes</taxon>
        <taxon>Streptosporangiales</taxon>
        <taxon>Nocardiopsidaceae</taxon>
        <taxon>Nocardiopsis</taxon>
    </lineage>
</organism>
<sequence>MRIAADLDGTGVRELQAALSDRGAEDALSRREDRRGGVRWRIDLGRAERPEPLLERLADLGEPAARMIRRIAPEGAVSVSLCQEIGDVDDPGQKGIWFAPEAVRWAALAGASVDIDQYIYTD</sequence>